<feature type="transmembrane region" description="Helical" evidence="15">
    <location>
        <begin position="103"/>
        <end position="125"/>
    </location>
</feature>
<dbReference type="Pfam" id="PF01580">
    <property type="entry name" value="FtsK_SpoIIIE"/>
    <property type="match status" value="1"/>
</dbReference>
<dbReference type="Gene3D" id="3.40.50.300">
    <property type="entry name" value="P-loop containing nucleotide triphosphate hydrolases"/>
    <property type="match status" value="1"/>
</dbReference>
<evidence type="ECO:0000256" key="7">
    <source>
        <dbReference type="ARBA" id="ARBA00022829"/>
    </source>
</evidence>
<feature type="compositionally biased region" description="Basic residues" evidence="14">
    <location>
        <begin position="1"/>
        <end position="15"/>
    </location>
</feature>
<evidence type="ECO:0000313" key="17">
    <source>
        <dbReference type="EMBL" id="GAB1251864.1"/>
    </source>
</evidence>
<evidence type="ECO:0000256" key="4">
    <source>
        <dbReference type="ARBA" id="ARBA00022618"/>
    </source>
</evidence>
<dbReference type="EMBL" id="BAAFSF010000002">
    <property type="protein sequence ID" value="GAB1251864.1"/>
    <property type="molecule type" value="Genomic_DNA"/>
</dbReference>
<organism evidence="17 18">
    <name type="scientific">Porphyromonas miyakawae</name>
    <dbReference type="NCBI Taxonomy" id="3137470"/>
    <lineage>
        <taxon>Bacteria</taxon>
        <taxon>Pseudomonadati</taxon>
        <taxon>Bacteroidota</taxon>
        <taxon>Bacteroidia</taxon>
        <taxon>Bacteroidales</taxon>
        <taxon>Porphyromonadaceae</taxon>
        <taxon>Porphyromonas</taxon>
    </lineage>
</organism>
<keyword evidence="8 13" id="KW-0067">ATP-binding</keyword>
<evidence type="ECO:0000313" key="18">
    <source>
        <dbReference type="Proteomes" id="UP001628220"/>
    </source>
</evidence>
<name>A0ABQ0E2F7_9PORP</name>
<feature type="region of interest" description="Disordered" evidence="14">
    <location>
        <begin position="287"/>
        <end position="324"/>
    </location>
</feature>
<dbReference type="InterPro" id="IPR027417">
    <property type="entry name" value="P-loop_NTPase"/>
</dbReference>
<dbReference type="InterPro" id="IPR036388">
    <property type="entry name" value="WH-like_DNA-bd_sf"/>
</dbReference>
<dbReference type="InterPro" id="IPR002543">
    <property type="entry name" value="FtsK_dom"/>
</dbReference>
<dbReference type="CDD" id="cd01127">
    <property type="entry name" value="TrwB_TraG_TraD_VirD4"/>
    <property type="match status" value="1"/>
</dbReference>
<accession>A0ABQ0E2F7</accession>
<dbReference type="Pfam" id="PF09397">
    <property type="entry name" value="FtsK_gamma"/>
    <property type="match status" value="1"/>
</dbReference>
<feature type="binding site" evidence="13">
    <location>
        <begin position="511"/>
        <end position="518"/>
    </location>
    <ligand>
        <name>ATP</name>
        <dbReference type="ChEBI" id="CHEBI:30616"/>
    </ligand>
</feature>
<evidence type="ECO:0000256" key="6">
    <source>
        <dbReference type="ARBA" id="ARBA00022741"/>
    </source>
</evidence>
<dbReference type="SUPFAM" id="SSF46785">
    <property type="entry name" value="Winged helix' DNA-binding domain"/>
    <property type="match status" value="1"/>
</dbReference>
<feature type="domain" description="FtsK" evidence="16">
    <location>
        <begin position="493"/>
        <end position="702"/>
    </location>
</feature>
<comment type="subcellular location">
    <subcellularLocation>
        <location evidence="1">Cell membrane</location>
        <topology evidence="1">Multi-pass membrane protein</topology>
    </subcellularLocation>
</comment>
<reference evidence="17 18" key="1">
    <citation type="journal article" date="2025" name="Int. J. Syst. Evol. Microbiol.">
        <title>Desulfovibrio falkowii sp. nov., Porphyromonas miyakawae sp. nov., Mediterraneibacter flintii sp. nov. and Owariibacterium komagatae gen. nov., sp. nov., isolated from human faeces.</title>
        <authorList>
            <person name="Hamaguchi T."/>
            <person name="Ohara M."/>
            <person name="Hisatomi A."/>
            <person name="Sekiguchi K."/>
            <person name="Takeda J.I."/>
            <person name="Ueyama J."/>
            <person name="Ito M."/>
            <person name="Nishiwaki H."/>
            <person name="Ogi T."/>
            <person name="Hirayama M."/>
            <person name="Ohkuma M."/>
            <person name="Sakamoto M."/>
            <person name="Ohno K."/>
        </authorList>
    </citation>
    <scope>NUCLEOTIDE SEQUENCE [LARGE SCALE GENOMIC DNA]</scope>
    <source>
        <strain evidence="17 18">13CB11C</strain>
    </source>
</reference>
<dbReference type="SUPFAM" id="SSF52540">
    <property type="entry name" value="P-loop containing nucleoside triphosphate hydrolases"/>
    <property type="match status" value="1"/>
</dbReference>
<dbReference type="SMART" id="SM00843">
    <property type="entry name" value="Ftsk_gamma"/>
    <property type="match status" value="1"/>
</dbReference>
<dbReference type="PANTHER" id="PTHR22683:SF41">
    <property type="entry name" value="DNA TRANSLOCASE FTSK"/>
    <property type="match status" value="1"/>
</dbReference>
<dbReference type="PROSITE" id="PS50901">
    <property type="entry name" value="FTSK"/>
    <property type="match status" value="1"/>
</dbReference>
<comment type="caution">
    <text evidence="17">The sequence shown here is derived from an EMBL/GenBank/DDBJ whole genome shotgun (WGS) entry which is preliminary data.</text>
</comment>
<feature type="transmembrane region" description="Helical" evidence="15">
    <location>
        <begin position="40"/>
        <end position="65"/>
    </location>
</feature>
<dbReference type="Pfam" id="PF13491">
    <property type="entry name" value="FtsK_4TM"/>
    <property type="match status" value="1"/>
</dbReference>
<evidence type="ECO:0000256" key="3">
    <source>
        <dbReference type="ARBA" id="ARBA00022475"/>
    </source>
</evidence>
<evidence type="ECO:0000259" key="16">
    <source>
        <dbReference type="PROSITE" id="PS50901"/>
    </source>
</evidence>
<feature type="transmembrane region" description="Helical" evidence="15">
    <location>
        <begin position="137"/>
        <end position="161"/>
    </location>
</feature>
<dbReference type="Gene3D" id="1.10.10.10">
    <property type="entry name" value="Winged helix-like DNA-binding domain superfamily/Winged helix DNA-binding domain"/>
    <property type="match status" value="1"/>
</dbReference>
<keyword evidence="18" id="KW-1185">Reference proteome</keyword>
<keyword evidence="9 15" id="KW-1133">Transmembrane helix</keyword>
<dbReference type="Proteomes" id="UP001628220">
    <property type="component" value="Unassembled WGS sequence"/>
</dbReference>
<sequence length="851" mass="94100">MAENKKRLHYKHSSKGKSQNATNKSFKVAGQLTSAVRKDWISFLLSLLLFVIVIVITIASAGYLFTAGSDYSIVKSSSFSTVMGNGTSALNPLGLRGAFIADGLIDCFLGVGSFVLLFYAGYLSLKLMKVVKKGNAWHLFIVAALSAIWISLFASSISLLFDPSQMTFRIGGLHGDWLRDALMLNIGIVGVVFFLLFGAVSIVVIYDPRSVVWFRKVFSLGRRKEKQDPSIPEEPQQENSATGALESIREQLTTDKQEEAAEEESFTPGDEVPVKSIFRWKRKAKSVEKNETTKENTQPNSDTVENAQSDQPIQVATTTPSPNTTESCLVVEQAKGDALSAAVESQVPKEASESSGYEFPSLDLLDQVDAVEEGPDMEDIKAKEQKIIETLESFKIRAVPIKATVGPTVTLYEIQPDAGVKISRIRNLEDDIALNLKSVGGIRIIAPIPGKGTIGIEVPNKKSQIVRIHSLLASRKYNESTMSLPVAMGRTITNDVFMFDLTKTPHLLLAGATGQGKSVGLNVLITSLLYCKEPSQLKFIMIDPKMLEFSIYKPIERLFFASLPDKGSAIIVEMERVVPVLLSLCQEMDVRYELLSEAKVRNIKEYNKMYQSGRLPRLTEKGEENRQLPYIVLIVDEFADLIMQLGKEVEKPITRIAQKARAAGIHMVLATQRPSTDVITGTIKANFPSRIAFRVFSQIDSRTILDTTGANQLVGSGDMLFYQGKEMQRLQCAFIDTPETKRIVDFVGAQQFPFTPYELPDAEQTSSDGTLRADASSGPLDPLFRQVAEMIVEKQRASTSDVQRNFEVGFNRAGRIMDQLERAGIVSEQKGSRPRDVLVPDLYALNKMLSE</sequence>
<evidence type="ECO:0000256" key="2">
    <source>
        <dbReference type="ARBA" id="ARBA00006474"/>
    </source>
</evidence>
<proteinExistence type="inferred from homology"/>
<feature type="region of interest" description="Disordered" evidence="14">
    <location>
        <begin position="225"/>
        <end position="244"/>
    </location>
</feature>
<keyword evidence="12" id="KW-0131">Cell cycle</keyword>
<gene>
    <name evidence="17" type="ORF">Tsumi_09690</name>
</gene>
<dbReference type="InterPro" id="IPR018541">
    <property type="entry name" value="Ftsk_gamma"/>
</dbReference>
<keyword evidence="3" id="KW-1003">Cell membrane</keyword>
<keyword evidence="7" id="KW-0159">Chromosome partition</keyword>
<feature type="transmembrane region" description="Helical" evidence="15">
    <location>
        <begin position="181"/>
        <end position="206"/>
    </location>
</feature>
<evidence type="ECO:0000256" key="1">
    <source>
        <dbReference type="ARBA" id="ARBA00004651"/>
    </source>
</evidence>
<keyword evidence="10" id="KW-0238">DNA-binding</keyword>
<dbReference type="InterPro" id="IPR050206">
    <property type="entry name" value="FtsK/SpoIIIE/SftA"/>
</dbReference>
<dbReference type="Pfam" id="PF17854">
    <property type="entry name" value="FtsK_alpha"/>
    <property type="match status" value="1"/>
</dbReference>
<keyword evidence="6 13" id="KW-0547">Nucleotide-binding</keyword>
<keyword evidence="11 15" id="KW-0472">Membrane</keyword>
<feature type="region of interest" description="Disordered" evidence="14">
    <location>
        <begin position="1"/>
        <end position="21"/>
    </location>
</feature>
<keyword evidence="4" id="KW-0132">Cell division</keyword>
<protein>
    <submittedName>
        <fullName evidence="17">DNA translocase FtsK</fullName>
    </submittedName>
</protein>
<evidence type="ECO:0000256" key="12">
    <source>
        <dbReference type="ARBA" id="ARBA00023306"/>
    </source>
</evidence>
<dbReference type="InterPro" id="IPR036390">
    <property type="entry name" value="WH_DNA-bd_sf"/>
</dbReference>
<evidence type="ECO:0000256" key="14">
    <source>
        <dbReference type="SAM" id="MobiDB-lite"/>
    </source>
</evidence>
<evidence type="ECO:0000256" key="8">
    <source>
        <dbReference type="ARBA" id="ARBA00022840"/>
    </source>
</evidence>
<evidence type="ECO:0000256" key="13">
    <source>
        <dbReference type="PROSITE-ProRule" id="PRU00289"/>
    </source>
</evidence>
<feature type="compositionally biased region" description="Polar residues" evidence="14">
    <location>
        <begin position="295"/>
        <end position="324"/>
    </location>
</feature>
<keyword evidence="5 15" id="KW-0812">Transmembrane</keyword>
<dbReference type="RefSeq" id="WP_411915681.1">
    <property type="nucleotide sequence ID" value="NZ_BAAFSF010000002.1"/>
</dbReference>
<evidence type="ECO:0000256" key="9">
    <source>
        <dbReference type="ARBA" id="ARBA00022989"/>
    </source>
</evidence>
<evidence type="ECO:0000256" key="15">
    <source>
        <dbReference type="SAM" id="Phobius"/>
    </source>
</evidence>
<evidence type="ECO:0000256" key="11">
    <source>
        <dbReference type="ARBA" id="ARBA00023136"/>
    </source>
</evidence>
<evidence type="ECO:0000256" key="5">
    <source>
        <dbReference type="ARBA" id="ARBA00022692"/>
    </source>
</evidence>
<dbReference type="InterPro" id="IPR025199">
    <property type="entry name" value="FtsK_4TM"/>
</dbReference>
<dbReference type="InterPro" id="IPR041027">
    <property type="entry name" value="FtsK_alpha"/>
</dbReference>
<dbReference type="PANTHER" id="PTHR22683">
    <property type="entry name" value="SPORULATION PROTEIN RELATED"/>
    <property type="match status" value="1"/>
</dbReference>
<comment type="similarity">
    <text evidence="2">Belongs to the FtsK/SpoIIIE/SftA family.</text>
</comment>
<dbReference type="Gene3D" id="3.30.980.40">
    <property type="match status" value="1"/>
</dbReference>
<evidence type="ECO:0000256" key="10">
    <source>
        <dbReference type="ARBA" id="ARBA00023125"/>
    </source>
</evidence>